<gene>
    <name evidence="9" type="ORF">FCC1311_101242</name>
</gene>
<dbReference type="Proteomes" id="UP000241890">
    <property type="component" value="Unassembled WGS sequence"/>
</dbReference>
<evidence type="ECO:0000313" key="10">
    <source>
        <dbReference type="Proteomes" id="UP000241890"/>
    </source>
</evidence>
<dbReference type="EMBL" id="BEYU01000173">
    <property type="protein sequence ID" value="GBG33901.1"/>
    <property type="molecule type" value="Genomic_DNA"/>
</dbReference>
<feature type="transmembrane region" description="Helical" evidence="7">
    <location>
        <begin position="360"/>
        <end position="382"/>
    </location>
</feature>
<dbReference type="InParanoid" id="A0A2R5GZJ4"/>
<keyword evidence="9" id="KW-0406">Ion transport</keyword>
<dbReference type="GO" id="GO:0030317">
    <property type="term" value="P:flagellated sperm motility"/>
    <property type="evidence" value="ECO:0007669"/>
    <property type="project" value="InterPro"/>
</dbReference>
<dbReference type="SUPFAM" id="SSF81324">
    <property type="entry name" value="Voltage-gated potassium channels"/>
    <property type="match status" value="1"/>
</dbReference>
<evidence type="ECO:0000256" key="5">
    <source>
        <dbReference type="SAM" id="Coils"/>
    </source>
</evidence>
<keyword evidence="10" id="KW-1185">Reference proteome</keyword>
<dbReference type="GO" id="GO:0036128">
    <property type="term" value="C:CatSper complex"/>
    <property type="evidence" value="ECO:0007669"/>
    <property type="project" value="InterPro"/>
</dbReference>
<keyword evidence="9" id="KW-0813">Transport</keyword>
<evidence type="ECO:0000256" key="1">
    <source>
        <dbReference type="ARBA" id="ARBA00004141"/>
    </source>
</evidence>
<feature type="transmembrane region" description="Helical" evidence="7">
    <location>
        <begin position="430"/>
        <end position="454"/>
    </location>
</feature>
<feature type="transmembrane region" description="Helical" evidence="7">
    <location>
        <begin position="231"/>
        <end position="250"/>
    </location>
</feature>
<dbReference type="OrthoDB" id="431720at2759"/>
<reference evidence="9 10" key="1">
    <citation type="submission" date="2017-12" db="EMBL/GenBank/DDBJ databases">
        <title>Sequencing, de novo assembly and annotation of complete genome of a new Thraustochytrid species, strain FCC1311.</title>
        <authorList>
            <person name="Sedici K."/>
            <person name="Godart F."/>
            <person name="Aiese Cigliano R."/>
            <person name="Sanseverino W."/>
            <person name="Barakat M."/>
            <person name="Ortet P."/>
            <person name="Marechal E."/>
            <person name="Cagnac O."/>
            <person name="Amato A."/>
        </authorList>
    </citation>
    <scope>NUCLEOTIDE SEQUENCE [LARGE SCALE GENOMIC DNA]</scope>
</reference>
<dbReference type="InterPro" id="IPR028744">
    <property type="entry name" value="CatSper4"/>
</dbReference>
<protein>
    <submittedName>
        <fullName evidence="9">Sodium channel protein type 11 subunit alpha</fullName>
    </submittedName>
</protein>
<dbReference type="PANTHER" id="PTHR47077:SF1">
    <property type="entry name" value="CATION CHANNEL SPERM-ASSOCIATED PROTEIN 4"/>
    <property type="match status" value="1"/>
</dbReference>
<dbReference type="GO" id="GO:0005227">
    <property type="term" value="F:calcium-activated cation channel activity"/>
    <property type="evidence" value="ECO:0007669"/>
    <property type="project" value="InterPro"/>
</dbReference>
<organism evidence="9 10">
    <name type="scientific">Hondaea fermentalgiana</name>
    <dbReference type="NCBI Taxonomy" id="2315210"/>
    <lineage>
        <taxon>Eukaryota</taxon>
        <taxon>Sar</taxon>
        <taxon>Stramenopiles</taxon>
        <taxon>Bigyra</taxon>
        <taxon>Labyrinthulomycetes</taxon>
        <taxon>Thraustochytrida</taxon>
        <taxon>Thraustochytriidae</taxon>
        <taxon>Hondaea</taxon>
    </lineage>
</organism>
<sequence>MADDENLTPSGSNDSNEAEAKSAADVQTESSAEADAQAELKSETETDVGGNEVQAASHINASDSRASESIREEMSIDKDKLSSVSTNDSKLIDAQSLHERAKKGSNDEDQERYSLDGGDKELKEEAPDSPEASTEPKSTAAPPDVDNIRHALEGFRQERRRSSMSVISDTPLVENSAPRHTSFRAERKAEMNRFTALQLSFYDVVETEAEPQASNTDFSERLAGRITESSWFQNFILSCIIFNTILSILYTEPDIEKNFGSLIDQADSVFLTIYLMEIWLKMIYQKGSFWLDNWNIFDFSLIFVSVLSTFVRDIGTGSSIDGRVLRFLRVLRAFRTLRILGALRKLQVVVNTFLKSLMELTNIVVMILLLIFMFAIMGLQLFQQYSPEYFGTLTQSAMTLFICITQEGWVEITDEVFESVANSDDGVDHFMSAAMHAFFIIYITIGAWTMINLISGITVTNWQLYVDEMKAMERARYHEIEMPSLRDDQVAKDTRPVSAKTVKPEVWGKQIPLASASSIGRISVQKLENYMLVLDALEKNMQEYMNLKKKLREHLDVIKSTNSILDVSLLDRESSDTRFDGDVLSIQMMQSKTPQDDDVDMQRTRNAGRRSSARRSSAILPRPFMN</sequence>
<evidence type="ECO:0000256" key="2">
    <source>
        <dbReference type="ARBA" id="ARBA00022692"/>
    </source>
</evidence>
<feature type="coiled-coil region" evidence="5">
    <location>
        <begin position="527"/>
        <end position="557"/>
    </location>
</feature>
<keyword evidence="4 7" id="KW-0472">Membrane</keyword>
<evidence type="ECO:0000256" key="4">
    <source>
        <dbReference type="ARBA" id="ARBA00023136"/>
    </source>
</evidence>
<dbReference type="GO" id="GO:0001669">
    <property type="term" value="C:acrosomal vesicle"/>
    <property type="evidence" value="ECO:0007669"/>
    <property type="project" value="TreeGrafter"/>
</dbReference>
<comment type="subcellular location">
    <subcellularLocation>
        <location evidence="1">Membrane</location>
        <topology evidence="1">Multi-pass membrane protein</topology>
    </subcellularLocation>
</comment>
<dbReference type="PANTHER" id="PTHR47077">
    <property type="entry name" value="ION_TRANS DOMAIN-CONTAINING PROTEIN"/>
    <property type="match status" value="1"/>
</dbReference>
<evidence type="ECO:0000256" key="6">
    <source>
        <dbReference type="SAM" id="MobiDB-lite"/>
    </source>
</evidence>
<dbReference type="GO" id="GO:0097228">
    <property type="term" value="C:sperm principal piece"/>
    <property type="evidence" value="ECO:0007669"/>
    <property type="project" value="TreeGrafter"/>
</dbReference>
<feature type="region of interest" description="Disordered" evidence="6">
    <location>
        <begin position="1"/>
        <end position="146"/>
    </location>
</feature>
<dbReference type="Gene3D" id="1.10.287.70">
    <property type="match status" value="1"/>
</dbReference>
<evidence type="ECO:0000259" key="8">
    <source>
        <dbReference type="Pfam" id="PF00520"/>
    </source>
</evidence>
<feature type="region of interest" description="Disordered" evidence="6">
    <location>
        <begin position="590"/>
        <end position="626"/>
    </location>
</feature>
<feature type="compositionally biased region" description="Basic and acidic residues" evidence="6">
    <location>
        <begin position="65"/>
        <end position="81"/>
    </location>
</feature>
<dbReference type="Pfam" id="PF00520">
    <property type="entry name" value="Ion_trans"/>
    <property type="match status" value="1"/>
</dbReference>
<keyword evidence="9" id="KW-0407">Ion channel</keyword>
<feature type="domain" description="Ion transport" evidence="8">
    <location>
        <begin position="230"/>
        <end position="463"/>
    </location>
</feature>
<keyword evidence="5" id="KW-0175">Coiled coil</keyword>
<comment type="caution">
    <text evidence="9">The sequence shown here is derived from an EMBL/GenBank/DDBJ whole genome shotgun (WGS) entry which is preliminary data.</text>
</comment>
<dbReference type="Gene3D" id="1.20.120.350">
    <property type="entry name" value="Voltage-gated potassium channels. Chain C"/>
    <property type="match status" value="1"/>
</dbReference>
<keyword evidence="2 7" id="KW-0812">Transmembrane</keyword>
<accession>A0A2R5GZJ4</accession>
<evidence type="ECO:0000313" key="9">
    <source>
        <dbReference type="EMBL" id="GBG33901.1"/>
    </source>
</evidence>
<dbReference type="InterPro" id="IPR027359">
    <property type="entry name" value="Volt_channel_dom_sf"/>
</dbReference>
<evidence type="ECO:0000256" key="3">
    <source>
        <dbReference type="ARBA" id="ARBA00022989"/>
    </source>
</evidence>
<dbReference type="InterPro" id="IPR005821">
    <property type="entry name" value="Ion_trans_dom"/>
</dbReference>
<dbReference type="GO" id="GO:0005245">
    <property type="term" value="F:voltage-gated calcium channel activity"/>
    <property type="evidence" value="ECO:0007669"/>
    <property type="project" value="TreeGrafter"/>
</dbReference>
<dbReference type="GO" id="GO:0006814">
    <property type="term" value="P:sodium ion transport"/>
    <property type="evidence" value="ECO:0007669"/>
    <property type="project" value="TreeGrafter"/>
</dbReference>
<feature type="compositionally biased region" description="Basic and acidic residues" evidence="6">
    <location>
        <begin position="96"/>
        <end position="126"/>
    </location>
</feature>
<evidence type="ECO:0000256" key="7">
    <source>
        <dbReference type="SAM" id="Phobius"/>
    </source>
</evidence>
<dbReference type="GO" id="GO:0048240">
    <property type="term" value="P:sperm capacitation"/>
    <property type="evidence" value="ECO:0007669"/>
    <property type="project" value="TreeGrafter"/>
</dbReference>
<dbReference type="AlphaFoldDB" id="A0A2R5GZJ4"/>
<proteinExistence type="predicted"/>
<keyword evidence="3 7" id="KW-1133">Transmembrane helix</keyword>
<name>A0A2R5GZJ4_9STRA</name>